<protein>
    <submittedName>
        <fullName evidence="3">CYFA0S10e01849g1_1</fullName>
    </submittedName>
</protein>
<feature type="transmembrane region" description="Helical" evidence="2">
    <location>
        <begin position="106"/>
        <end position="130"/>
    </location>
</feature>
<feature type="compositionally biased region" description="Low complexity" evidence="1">
    <location>
        <begin position="29"/>
        <end position="43"/>
    </location>
</feature>
<keyword evidence="2" id="KW-0472">Membrane</keyword>
<evidence type="ECO:0000256" key="1">
    <source>
        <dbReference type="SAM" id="MobiDB-lite"/>
    </source>
</evidence>
<keyword evidence="2" id="KW-0812">Transmembrane</keyword>
<name>A0A061B4Z5_CYBFA</name>
<evidence type="ECO:0000313" key="3">
    <source>
        <dbReference type="EMBL" id="CDR42750.1"/>
    </source>
</evidence>
<keyword evidence="2" id="KW-1133">Transmembrane helix</keyword>
<feature type="region of interest" description="Disordered" evidence="1">
    <location>
        <begin position="1"/>
        <end position="43"/>
    </location>
</feature>
<dbReference type="VEuPathDB" id="FungiDB:BON22_3180"/>
<feature type="transmembrane region" description="Helical" evidence="2">
    <location>
        <begin position="223"/>
        <end position="242"/>
    </location>
</feature>
<feature type="transmembrane region" description="Helical" evidence="2">
    <location>
        <begin position="194"/>
        <end position="216"/>
    </location>
</feature>
<accession>A0A061B4Z5</accession>
<dbReference type="AlphaFoldDB" id="A0A061B4Z5"/>
<dbReference type="EMBL" id="LK052895">
    <property type="protein sequence ID" value="CDR42750.1"/>
    <property type="molecule type" value="Genomic_DNA"/>
</dbReference>
<feature type="transmembrane region" description="Helical" evidence="2">
    <location>
        <begin position="67"/>
        <end position="86"/>
    </location>
</feature>
<gene>
    <name evidence="3" type="ORF">CYFA0S_10e01849g</name>
</gene>
<reference evidence="3" key="1">
    <citation type="journal article" date="2014" name="Genome Announc.">
        <title>Genome sequence of the yeast Cyberlindnera fabianii (Hansenula fabianii).</title>
        <authorList>
            <person name="Freel K.C."/>
            <person name="Sarilar V."/>
            <person name="Neuveglise C."/>
            <person name="Devillers H."/>
            <person name="Friedrich A."/>
            <person name="Schacherer J."/>
        </authorList>
    </citation>
    <scope>NUCLEOTIDE SEQUENCE</scope>
    <source>
        <strain evidence="3">YJS4271</strain>
    </source>
</reference>
<evidence type="ECO:0000256" key="2">
    <source>
        <dbReference type="SAM" id="Phobius"/>
    </source>
</evidence>
<organism evidence="3">
    <name type="scientific">Cyberlindnera fabianii</name>
    <name type="common">Yeast</name>
    <name type="synonym">Hansenula fabianii</name>
    <dbReference type="NCBI Taxonomy" id="36022"/>
    <lineage>
        <taxon>Eukaryota</taxon>
        <taxon>Fungi</taxon>
        <taxon>Dikarya</taxon>
        <taxon>Ascomycota</taxon>
        <taxon>Saccharomycotina</taxon>
        <taxon>Saccharomycetes</taxon>
        <taxon>Phaffomycetales</taxon>
        <taxon>Phaffomycetaceae</taxon>
        <taxon>Cyberlindnera</taxon>
    </lineage>
</organism>
<proteinExistence type="predicted"/>
<sequence length="262" mass="29854">MGTELRIQTPKPVSGPMGSSIEEESVQLSHQQPPSHTPSSTVEENVVTAEETLPFPKRARLFTTPPILSYIYHTYMALSWYGPLLAPMLAAETEIVQFYCTYPANYVLMICTYIMTGAQLCGLASLHYMIKNVNTPVSQYVFHWPWVKYYLATNYPNYGWIPWWCLVCAFYIGSAPIVFIEWLLGAVLSATFNFFWLPIVSPFVLQVIPLIFMFIVASWAVRMLVSASILLVNSSISLWNFTYSDHDDQVGYISAPQYFVMF</sequence>
<feature type="transmembrane region" description="Helical" evidence="2">
    <location>
        <begin position="163"/>
        <end position="188"/>
    </location>
</feature>